<evidence type="ECO:0000313" key="2">
    <source>
        <dbReference type="Proteomes" id="UP001218218"/>
    </source>
</evidence>
<protein>
    <submittedName>
        <fullName evidence="1">Uncharacterized protein</fullName>
    </submittedName>
</protein>
<proteinExistence type="predicted"/>
<accession>A0AAD7A808</accession>
<evidence type="ECO:0000313" key="1">
    <source>
        <dbReference type="EMBL" id="KAJ7351612.1"/>
    </source>
</evidence>
<dbReference type="AlphaFoldDB" id="A0AAD7A808"/>
<name>A0AAD7A808_9AGAR</name>
<gene>
    <name evidence="1" type="ORF">DFH08DRAFT_957913</name>
</gene>
<dbReference type="EMBL" id="JARIHO010000013">
    <property type="protein sequence ID" value="KAJ7351612.1"/>
    <property type="molecule type" value="Genomic_DNA"/>
</dbReference>
<comment type="caution">
    <text evidence="1">The sequence shown here is derived from an EMBL/GenBank/DDBJ whole genome shotgun (WGS) entry which is preliminary data.</text>
</comment>
<organism evidence="1 2">
    <name type="scientific">Mycena albidolilacea</name>
    <dbReference type="NCBI Taxonomy" id="1033008"/>
    <lineage>
        <taxon>Eukaryota</taxon>
        <taxon>Fungi</taxon>
        <taxon>Dikarya</taxon>
        <taxon>Basidiomycota</taxon>
        <taxon>Agaricomycotina</taxon>
        <taxon>Agaricomycetes</taxon>
        <taxon>Agaricomycetidae</taxon>
        <taxon>Agaricales</taxon>
        <taxon>Marasmiineae</taxon>
        <taxon>Mycenaceae</taxon>
        <taxon>Mycena</taxon>
    </lineage>
</organism>
<reference evidence="1" key="1">
    <citation type="submission" date="2023-03" db="EMBL/GenBank/DDBJ databases">
        <title>Massive genome expansion in bonnet fungi (Mycena s.s.) driven by repeated elements and novel gene families across ecological guilds.</title>
        <authorList>
            <consortium name="Lawrence Berkeley National Laboratory"/>
            <person name="Harder C.B."/>
            <person name="Miyauchi S."/>
            <person name="Viragh M."/>
            <person name="Kuo A."/>
            <person name="Thoen E."/>
            <person name="Andreopoulos B."/>
            <person name="Lu D."/>
            <person name="Skrede I."/>
            <person name="Drula E."/>
            <person name="Henrissat B."/>
            <person name="Morin E."/>
            <person name="Kohler A."/>
            <person name="Barry K."/>
            <person name="LaButti K."/>
            <person name="Morin E."/>
            <person name="Salamov A."/>
            <person name="Lipzen A."/>
            <person name="Mereny Z."/>
            <person name="Hegedus B."/>
            <person name="Baldrian P."/>
            <person name="Stursova M."/>
            <person name="Weitz H."/>
            <person name="Taylor A."/>
            <person name="Grigoriev I.V."/>
            <person name="Nagy L.G."/>
            <person name="Martin F."/>
            <person name="Kauserud H."/>
        </authorList>
    </citation>
    <scope>NUCLEOTIDE SEQUENCE</scope>
    <source>
        <strain evidence="1">CBHHK002</strain>
    </source>
</reference>
<dbReference type="Proteomes" id="UP001218218">
    <property type="component" value="Unassembled WGS sequence"/>
</dbReference>
<keyword evidence="2" id="KW-1185">Reference proteome</keyword>
<sequence length="573" mass="60664">MTVTAQYVRQTNCHAPPFAVPPSHEATMKSCGPDDHDPGRTAMIRGSAADLGGPRRTPEKAGAGAKWTYLSHACAVRVPSAASPCGTAEPLLVLPAEYSSSRCLSGLRLPTRVANPHREHQRNTDESTPAATDAALSHTSPFSIHGVAPVTRLILGTHLHNRHFSFYASSSAIMSVRSPTPTLASEKAQACTPMIFRSTAAHSPTAQPFHRPSTPSTPIALERRKRHAPRLPVLLAARTLQHDGSTCDLRHTLEGAISCANPYHVHALNTVPGRTHPSPSLAPPVAFTARFLAAHAAFIASSRTTTLVSSVPPSLLEARTCCAPQHLLPLQRTSTASRTLPIHARAPAHLRHDTDHPRRAQPMRQPLPSARTALITYPPSSAPYRPPMEAGSCPAPGVVCGAPRECSASVAGVLPPLTPASLPSRELYPSSIAPPCNRIPARASSALHLPLLSGTSTQRVMRRRAIGSLYASFEAGRLELASLSARLAGGEHWGRGAWCVERAGAGEGVRKRLVESGPRCVGSARTTPILVPSVGATSAAPPVSAPGASPMIFRPPYRPVLLHVVVVEALRVQ</sequence>